<evidence type="ECO:0000313" key="1">
    <source>
        <dbReference type="EMBL" id="KAJ9493148.1"/>
    </source>
</evidence>
<comment type="caution">
    <text evidence="1">The sequence shown here is derived from an EMBL/GenBank/DDBJ whole genome shotgun (WGS) entry which is preliminary data.</text>
</comment>
<reference evidence="1" key="2">
    <citation type="journal article" date="2016" name="Fungal Biol.">
        <title>Ochratoxin A production by Penicillium thymicola.</title>
        <authorList>
            <person name="Nguyen H.D.T."/>
            <person name="McMullin D.R."/>
            <person name="Ponomareva E."/>
            <person name="Riley R."/>
            <person name="Pomraning K.R."/>
            <person name="Baker S.E."/>
            <person name="Seifert K.A."/>
        </authorList>
    </citation>
    <scope>NUCLEOTIDE SEQUENCE</scope>
    <source>
        <strain evidence="1">DAOM 180753</strain>
    </source>
</reference>
<proteinExistence type="predicted"/>
<accession>A0AAI9TTJ7</accession>
<organism evidence="1 2">
    <name type="scientific">Penicillium thymicola</name>
    <dbReference type="NCBI Taxonomy" id="293382"/>
    <lineage>
        <taxon>Eukaryota</taxon>
        <taxon>Fungi</taxon>
        <taxon>Dikarya</taxon>
        <taxon>Ascomycota</taxon>
        <taxon>Pezizomycotina</taxon>
        <taxon>Eurotiomycetes</taxon>
        <taxon>Eurotiomycetidae</taxon>
        <taxon>Eurotiales</taxon>
        <taxon>Aspergillaceae</taxon>
        <taxon>Penicillium</taxon>
    </lineage>
</organism>
<name>A0AAI9TTJ7_PENTH</name>
<gene>
    <name evidence="1" type="ORF">VN97_g27</name>
</gene>
<dbReference type="EMBL" id="LACB01000001">
    <property type="protein sequence ID" value="KAJ9493148.1"/>
    <property type="molecule type" value="Genomic_DNA"/>
</dbReference>
<evidence type="ECO:0000313" key="2">
    <source>
        <dbReference type="Proteomes" id="UP001227192"/>
    </source>
</evidence>
<dbReference type="AlphaFoldDB" id="A0AAI9TTJ7"/>
<keyword evidence="2" id="KW-1185">Reference proteome</keyword>
<dbReference type="Proteomes" id="UP001227192">
    <property type="component" value="Unassembled WGS sequence"/>
</dbReference>
<reference evidence="1" key="1">
    <citation type="submission" date="2015-06" db="EMBL/GenBank/DDBJ databases">
        <authorList>
            <person name="Nguyen H."/>
        </authorList>
    </citation>
    <scope>NUCLEOTIDE SEQUENCE</scope>
    <source>
        <strain evidence="1">DAOM 180753</strain>
    </source>
</reference>
<sequence>MKLLSFDLHTNPGISISLGSLQVQKIEMPDLYGGRKLHFWTCKPPRNMEIPEFVWRSKASSRHVDVLTIYSTLY</sequence>
<protein>
    <submittedName>
        <fullName evidence="1">Uncharacterized protein</fullName>
    </submittedName>
</protein>